<accession>A0A0A6RTI6</accession>
<sequence length="110" mass="12228">MTSLHVFSINELSQRTSELIQNAELGRLALITKQDHPSFLAIPFNQTLLENGVHRSMALNLFGAGCLTLAQAARIANLTIYDFLDLLKDTDIPVVDYSPTELDEELEVGR</sequence>
<dbReference type="Proteomes" id="UP000030428">
    <property type="component" value="Unassembled WGS sequence"/>
</dbReference>
<dbReference type="AlphaFoldDB" id="A0A0A6RTI6"/>
<evidence type="ECO:0000313" key="1">
    <source>
        <dbReference type="EMBL" id="KHD07191.1"/>
    </source>
</evidence>
<evidence type="ECO:0008006" key="3">
    <source>
        <dbReference type="Google" id="ProtNLM"/>
    </source>
</evidence>
<name>A0A0A6RTI6_9GAMM</name>
<keyword evidence="2" id="KW-1185">Reference proteome</keyword>
<dbReference type="Pfam" id="PF03683">
    <property type="entry name" value="UPF0175"/>
    <property type="match status" value="1"/>
</dbReference>
<reference evidence="1 2" key="1">
    <citation type="journal article" date="2016" name="Front. Microbiol.">
        <title>Single-Cell (Meta-)Genomics of a Dimorphic Candidatus Thiomargarita nelsonii Reveals Genomic Plasticity.</title>
        <authorList>
            <person name="Flood B.E."/>
            <person name="Fliss P."/>
            <person name="Jones D.S."/>
            <person name="Dick G.J."/>
            <person name="Jain S."/>
            <person name="Kaster A.K."/>
            <person name="Winkel M."/>
            <person name="Mussmann M."/>
            <person name="Bailey J."/>
        </authorList>
    </citation>
    <scope>NUCLEOTIDE SEQUENCE [LARGE SCALE GENOMIC DNA]</scope>
    <source>
        <strain evidence="1">Hydrate Ridge</strain>
    </source>
</reference>
<evidence type="ECO:0000313" key="2">
    <source>
        <dbReference type="Proteomes" id="UP000030428"/>
    </source>
</evidence>
<proteinExistence type="predicted"/>
<protein>
    <recommendedName>
        <fullName evidence="3">Prevent-host-death family protein</fullName>
    </recommendedName>
</protein>
<dbReference type="InterPro" id="IPR005368">
    <property type="entry name" value="UPF0175"/>
</dbReference>
<organism evidence="1 2">
    <name type="scientific">Candidatus Thiomargarita nelsonii</name>
    <dbReference type="NCBI Taxonomy" id="1003181"/>
    <lineage>
        <taxon>Bacteria</taxon>
        <taxon>Pseudomonadati</taxon>
        <taxon>Pseudomonadota</taxon>
        <taxon>Gammaproteobacteria</taxon>
        <taxon>Thiotrichales</taxon>
        <taxon>Thiotrichaceae</taxon>
        <taxon>Thiomargarita</taxon>
    </lineage>
</organism>
<dbReference type="EMBL" id="JSZA02000253">
    <property type="protein sequence ID" value="KHD07191.1"/>
    <property type="molecule type" value="Genomic_DNA"/>
</dbReference>
<comment type="caution">
    <text evidence="1">The sequence shown here is derived from an EMBL/GenBank/DDBJ whole genome shotgun (WGS) entry which is preliminary data.</text>
</comment>
<gene>
    <name evidence="1" type="ORF">PN36_31560</name>
</gene>